<evidence type="ECO:0000313" key="3">
    <source>
        <dbReference type="EnsemblMetazoa" id="XP_019857845.1"/>
    </source>
</evidence>
<reference evidence="3" key="2">
    <citation type="submission" date="2024-06" db="UniProtKB">
        <authorList>
            <consortium name="EnsemblMetazoa"/>
        </authorList>
    </citation>
    <scope>IDENTIFICATION</scope>
</reference>
<name>A0AAN0JM07_AMPQE</name>
<keyword evidence="4" id="KW-1185">Reference proteome</keyword>
<dbReference type="Pfam" id="PF15787">
    <property type="entry name" value="DUF4704"/>
    <property type="match status" value="1"/>
</dbReference>
<organism evidence="3 4">
    <name type="scientific">Amphimedon queenslandica</name>
    <name type="common">Sponge</name>
    <dbReference type="NCBI Taxonomy" id="400682"/>
    <lineage>
        <taxon>Eukaryota</taxon>
        <taxon>Metazoa</taxon>
        <taxon>Porifera</taxon>
        <taxon>Demospongiae</taxon>
        <taxon>Heteroscleromorpha</taxon>
        <taxon>Haplosclerida</taxon>
        <taxon>Niphatidae</taxon>
        <taxon>Amphimedon</taxon>
    </lineage>
</organism>
<feature type="domain" description="DUF4704" evidence="2">
    <location>
        <begin position="3"/>
        <end position="81"/>
    </location>
</feature>
<feature type="region of interest" description="Disordered" evidence="1">
    <location>
        <begin position="94"/>
        <end position="154"/>
    </location>
</feature>
<dbReference type="KEGG" id="aqu:109586115"/>
<sequence>MKLQLLTYINTLCTQNNKNCLAVLKIADWKELLLKFCNDNEDSDSLQSLLYQLFHTLLMYAMKEEEEGWRLWTQLAATIHSFRVKKGLATHRHLSSSVKPVEGGEPPAGKTDSQSSLTPLSVRALQRPRTASRSKVTDDDSELESQSEISLSDFNTASTTGLEITGAESTQPISPLVESTLTANTADTNTDINTDANTDTNTDSKTDTKTDTNITVMAPKPHQLHGKKKYPKFVWSVDHWHLFKQILNSIQDIIDKWNDKSLTERANTNLIQNTVQLLSPQLSLELGSLPLEDPSSPPPPLTPDTLRFSRSDSFGSSVASASDLKEVPPGDKPMQFFGAEGVLHPPTTVPLSQAVDVSEQVSVSLRLAGGCLCQVLVDHKSILSKVLTTVDGRNLLSEAALKLAEANSTVEITMLLCSQEWQTSLQKTAAKYFSSLITEGRHITHISESFIRTLAMNVSQSIKSNQEISTNVFTKYE</sequence>
<feature type="compositionally biased region" description="Low complexity" evidence="1">
    <location>
        <begin position="184"/>
        <end position="201"/>
    </location>
</feature>
<dbReference type="InterPro" id="IPR031570">
    <property type="entry name" value="NBEA/BDCP_DUF4704"/>
</dbReference>
<dbReference type="EnsemblMetazoa" id="XM_020002286.1">
    <property type="protein sequence ID" value="XP_019857845.1"/>
    <property type="gene ID" value="LOC109586115"/>
</dbReference>
<dbReference type="GeneID" id="109586115"/>
<reference evidence="4" key="1">
    <citation type="journal article" date="2010" name="Nature">
        <title>The Amphimedon queenslandica genome and the evolution of animal complexity.</title>
        <authorList>
            <person name="Srivastava M."/>
            <person name="Simakov O."/>
            <person name="Chapman J."/>
            <person name="Fahey B."/>
            <person name="Gauthier M.E."/>
            <person name="Mitros T."/>
            <person name="Richards G.S."/>
            <person name="Conaco C."/>
            <person name="Dacre M."/>
            <person name="Hellsten U."/>
            <person name="Larroux C."/>
            <person name="Putnam N.H."/>
            <person name="Stanke M."/>
            <person name="Adamska M."/>
            <person name="Darling A."/>
            <person name="Degnan S.M."/>
            <person name="Oakley T.H."/>
            <person name="Plachetzki D.C."/>
            <person name="Zhai Y."/>
            <person name="Adamski M."/>
            <person name="Calcino A."/>
            <person name="Cummins S.F."/>
            <person name="Goodstein D.M."/>
            <person name="Harris C."/>
            <person name="Jackson D.J."/>
            <person name="Leys S.P."/>
            <person name="Shu S."/>
            <person name="Woodcroft B.J."/>
            <person name="Vervoort M."/>
            <person name="Kosik K.S."/>
            <person name="Manning G."/>
            <person name="Degnan B.M."/>
            <person name="Rokhsar D.S."/>
        </authorList>
    </citation>
    <scope>NUCLEOTIDE SEQUENCE [LARGE SCALE GENOMIC DNA]</scope>
</reference>
<evidence type="ECO:0000313" key="4">
    <source>
        <dbReference type="Proteomes" id="UP000007879"/>
    </source>
</evidence>
<protein>
    <recommendedName>
        <fullName evidence="2">DUF4704 domain-containing protein</fullName>
    </recommendedName>
</protein>
<dbReference type="Proteomes" id="UP000007879">
    <property type="component" value="Unassembled WGS sequence"/>
</dbReference>
<accession>A0AAN0JM07</accession>
<evidence type="ECO:0000259" key="2">
    <source>
        <dbReference type="Pfam" id="PF15787"/>
    </source>
</evidence>
<feature type="region of interest" description="Disordered" evidence="1">
    <location>
        <begin position="184"/>
        <end position="210"/>
    </location>
</feature>
<dbReference type="RefSeq" id="XP_019857845.1">
    <property type="nucleotide sequence ID" value="XM_020002286.1"/>
</dbReference>
<dbReference type="AlphaFoldDB" id="A0AAN0JM07"/>
<proteinExistence type="predicted"/>
<evidence type="ECO:0000256" key="1">
    <source>
        <dbReference type="SAM" id="MobiDB-lite"/>
    </source>
</evidence>